<accession>A0A9P7VV78</accession>
<protein>
    <submittedName>
        <fullName evidence="1">Uncharacterized protein</fullName>
    </submittedName>
</protein>
<evidence type="ECO:0000313" key="2">
    <source>
        <dbReference type="Proteomes" id="UP000812287"/>
    </source>
</evidence>
<dbReference type="GeneID" id="66101400"/>
<dbReference type="Proteomes" id="UP000812287">
    <property type="component" value="Unassembled WGS sequence"/>
</dbReference>
<comment type="caution">
    <text evidence="1">The sequence shown here is derived from an EMBL/GenBank/DDBJ whole genome shotgun (WGS) entry which is preliminary data.</text>
</comment>
<reference evidence="1" key="1">
    <citation type="submission" date="2020-11" db="EMBL/GenBank/DDBJ databases">
        <title>Adaptations for nitrogen fixation in a non-lichenized fungal sporocarp promotes dispersal by wood-feeding termites.</title>
        <authorList>
            <consortium name="DOE Joint Genome Institute"/>
            <person name="Koch R.A."/>
            <person name="Yoon G."/>
            <person name="Arayal U."/>
            <person name="Lail K."/>
            <person name="Amirebrahimi M."/>
            <person name="Labutti K."/>
            <person name="Lipzen A."/>
            <person name="Riley R."/>
            <person name="Barry K."/>
            <person name="Henrissat B."/>
            <person name="Grigoriev I.V."/>
            <person name="Herr J.R."/>
            <person name="Aime M.C."/>
        </authorList>
    </citation>
    <scope>NUCLEOTIDE SEQUENCE</scope>
    <source>
        <strain evidence="1">MCA 3950</strain>
    </source>
</reference>
<dbReference type="RefSeq" id="XP_043040718.1">
    <property type="nucleotide sequence ID" value="XM_043179106.1"/>
</dbReference>
<proteinExistence type="predicted"/>
<evidence type="ECO:0000313" key="1">
    <source>
        <dbReference type="EMBL" id="KAG7447218.1"/>
    </source>
</evidence>
<dbReference type="AlphaFoldDB" id="A0A9P7VV78"/>
<keyword evidence="2" id="KW-1185">Reference proteome</keyword>
<sequence length="181" mass="19482">MPPMRTILRRCGFAQHDLGDRLTLDICLFVTGKKSKITALVRPDNAFKERIEMAGVCACAGPTALVPSLTDATPAAVNDGSTQVFALSSSSMTSALATTSLHFGYESALGPSTRRTVRLSQLDVPFAMIRKNPCSGFNSGVHNFWGTHVASDYFPNNRAAIAIVYAQSKIAEKLIIVPNLH</sequence>
<organism evidence="1 2">
    <name type="scientific">Guyanagaster necrorhizus</name>
    <dbReference type="NCBI Taxonomy" id="856835"/>
    <lineage>
        <taxon>Eukaryota</taxon>
        <taxon>Fungi</taxon>
        <taxon>Dikarya</taxon>
        <taxon>Basidiomycota</taxon>
        <taxon>Agaricomycotina</taxon>
        <taxon>Agaricomycetes</taxon>
        <taxon>Agaricomycetidae</taxon>
        <taxon>Agaricales</taxon>
        <taxon>Marasmiineae</taxon>
        <taxon>Physalacriaceae</taxon>
        <taxon>Guyanagaster</taxon>
    </lineage>
</organism>
<gene>
    <name evidence="1" type="ORF">BT62DRAFT_1075306</name>
</gene>
<name>A0A9P7VV78_9AGAR</name>
<dbReference type="EMBL" id="MU250532">
    <property type="protein sequence ID" value="KAG7447218.1"/>
    <property type="molecule type" value="Genomic_DNA"/>
</dbReference>